<sequence>MTEREENAEEISHLQRRFEALQAKNTLLAQEARENERLVSEVYSLRNLLDTAQSEINKVNKANESLTGRLYNLNSKFYKVNARASELEALAESESEENAEKMSQLQRRFEALQAESTELAHRAKETERLETEVYSLTKLLDTAQSEAKQFSDENSLLQVQMTLYEEKFEESNAQKKKAEEEIATLHDRIREVNKLNEDVVERLNTSLLKCSEELATAKEELATECEKYADERSHFQLRLNALEAENTERARCSNETERLRMEVDSLKDLLDTAQNESKQLSDENASLREKMTQYKDALQATDEHYKETLKERECKVTDLEQNLKHFEQLNAQISEELTKSNLNLDQVKKSNECLTEELKAAKDKISEIETQKAQLASQIENERAQNSKENSCLKLRLRTLEAKNIEWAQDNKAIMELTLKNDILTTEFSNAQKQVKELSDGNALLRKQVMQYKDQFNTTDAQRTKLETVYKSLLDMTRKVERDLSVKREQCKHLQKQHAERVAYYRDTLEQRESRIAELDKNVKQSEHIRSCLTEELSKSNWDIQSIRTELERQRYENEQCSLVRDQQRNADQRRIRNLESKLAHAKSLIAGIAEDLNDPESTFQGEQIGPTATNSEYEARKRHSLDNDEEDQDLRDPVKKPYFSPIPPDDLSGLPTPSNSNTTLINHGENDTTLPLLQLPIPAHEDVALNDVGVNGGITAQVSECSGSVSNF</sequence>
<reference evidence="3" key="1">
    <citation type="submission" date="2022-01" db="EMBL/GenBank/DDBJ databases">
        <title>Genome Sequence Resource for Two Populations of Ditylenchus destructor, the Migratory Endoparasitic Phytonematode.</title>
        <authorList>
            <person name="Zhang H."/>
            <person name="Lin R."/>
            <person name="Xie B."/>
        </authorList>
    </citation>
    <scope>NUCLEOTIDE SEQUENCE</scope>
    <source>
        <strain evidence="3">BazhouSP</strain>
    </source>
</reference>
<keyword evidence="1" id="KW-0175">Coiled coil</keyword>
<dbReference type="AlphaFoldDB" id="A0AAD4N3X4"/>
<feature type="compositionally biased region" description="Polar residues" evidence="2">
    <location>
        <begin position="600"/>
        <end position="617"/>
    </location>
</feature>
<feature type="compositionally biased region" description="Polar residues" evidence="2">
    <location>
        <begin position="656"/>
        <end position="670"/>
    </location>
</feature>
<proteinExistence type="predicted"/>
<evidence type="ECO:0000256" key="2">
    <source>
        <dbReference type="SAM" id="MobiDB-lite"/>
    </source>
</evidence>
<comment type="caution">
    <text evidence="3">The sequence shown here is derived from an EMBL/GenBank/DDBJ whole genome shotgun (WGS) entry which is preliminary data.</text>
</comment>
<evidence type="ECO:0000256" key="1">
    <source>
        <dbReference type="SAM" id="Coils"/>
    </source>
</evidence>
<keyword evidence="4" id="KW-1185">Reference proteome</keyword>
<protein>
    <submittedName>
        <fullName evidence="3">Myosin-2 heavy chain</fullName>
    </submittedName>
</protein>
<feature type="coiled-coil region" evidence="1">
    <location>
        <begin position="569"/>
        <end position="596"/>
    </location>
</feature>
<evidence type="ECO:0000313" key="3">
    <source>
        <dbReference type="EMBL" id="KAI1714301.1"/>
    </source>
</evidence>
<evidence type="ECO:0000313" key="4">
    <source>
        <dbReference type="Proteomes" id="UP001201812"/>
    </source>
</evidence>
<name>A0AAD4N3X4_9BILA</name>
<accession>A0AAD4N3X4</accession>
<dbReference type="EMBL" id="JAKKPZ010000013">
    <property type="protein sequence ID" value="KAI1714301.1"/>
    <property type="molecule type" value="Genomic_DNA"/>
</dbReference>
<gene>
    <name evidence="3" type="ORF">DdX_08394</name>
</gene>
<dbReference type="Proteomes" id="UP001201812">
    <property type="component" value="Unassembled WGS sequence"/>
</dbReference>
<feature type="coiled-coil region" evidence="1">
    <location>
        <begin position="4"/>
        <end position="385"/>
    </location>
</feature>
<feature type="region of interest" description="Disordered" evidence="2">
    <location>
        <begin position="598"/>
        <end position="670"/>
    </location>
</feature>
<organism evidence="3 4">
    <name type="scientific">Ditylenchus destructor</name>
    <dbReference type="NCBI Taxonomy" id="166010"/>
    <lineage>
        <taxon>Eukaryota</taxon>
        <taxon>Metazoa</taxon>
        <taxon>Ecdysozoa</taxon>
        <taxon>Nematoda</taxon>
        <taxon>Chromadorea</taxon>
        <taxon>Rhabditida</taxon>
        <taxon>Tylenchina</taxon>
        <taxon>Tylenchomorpha</taxon>
        <taxon>Sphaerularioidea</taxon>
        <taxon>Anguinidae</taxon>
        <taxon>Anguininae</taxon>
        <taxon>Ditylenchus</taxon>
    </lineage>
</organism>